<gene>
    <name evidence="1" type="ORF">L1987_23050</name>
</gene>
<evidence type="ECO:0000313" key="1">
    <source>
        <dbReference type="EMBL" id="KAI3807126.1"/>
    </source>
</evidence>
<organism evidence="1 2">
    <name type="scientific">Smallanthus sonchifolius</name>
    <dbReference type="NCBI Taxonomy" id="185202"/>
    <lineage>
        <taxon>Eukaryota</taxon>
        <taxon>Viridiplantae</taxon>
        <taxon>Streptophyta</taxon>
        <taxon>Embryophyta</taxon>
        <taxon>Tracheophyta</taxon>
        <taxon>Spermatophyta</taxon>
        <taxon>Magnoliopsida</taxon>
        <taxon>eudicotyledons</taxon>
        <taxon>Gunneridae</taxon>
        <taxon>Pentapetalae</taxon>
        <taxon>asterids</taxon>
        <taxon>campanulids</taxon>
        <taxon>Asterales</taxon>
        <taxon>Asteraceae</taxon>
        <taxon>Asteroideae</taxon>
        <taxon>Heliantheae alliance</taxon>
        <taxon>Millerieae</taxon>
        <taxon>Smallanthus</taxon>
    </lineage>
</organism>
<dbReference type="EMBL" id="CM042025">
    <property type="protein sequence ID" value="KAI3807126.1"/>
    <property type="molecule type" value="Genomic_DNA"/>
</dbReference>
<dbReference type="Proteomes" id="UP001056120">
    <property type="component" value="Linkage Group LG08"/>
</dbReference>
<reference evidence="2" key="1">
    <citation type="journal article" date="2022" name="Mol. Ecol. Resour.">
        <title>The genomes of chicory, endive, great burdock and yacon provide insights into Asteraceae palaeo-polyploidization history and plant inulin production.</title>
        <authorList>
            <person name="Fan W."/>
            <person name="Wang S."/>
            <person name="Wang H."/>
            <person name="Wang A."/>
            <person name="Jiang F."/>
            <person name="Liu H."/>
            <person name="Zhao H."/>
            <person name="Xu D."/>
            <person name="Zhang Y."/>
        </authorList>
    </citation>
    <scope>NUCLEOTIDE SEQUENCE [LARGE SCALE GENOMIC DNA]</scope>
    <source>
        <strain evidence="2">cv. Yunnan</strain>
    </source>
</reference>
<comment type="caution">
    <text evidence="1">The sequence shown here is derived from an EMBL/GenBank/DDBJ whole genome shotgun (WGS) entry which is preliminary data.</text>
</comment>
<name>A0ACB9IH60_9ASTR</name>
<evidence type="ECO:0000313" key="2">
    <source>
        <dbReference type="Proteomes" id="UP001056120"/>
    </source>
</evidence>
<protein>
    <submittedName>
        <fullName evidence="1">Uncharacterized protein</fullName>
    </submittedName>
</protein>
<accession>A0ACB9IH60</accession>
<reference evidence="1 2" key="2">
    <citation type="journal article" date="2022" name="Mol. Ecol. Resour.">
        <title>The genomes of chicory, endive, great burdock and yacon provide insights into Asteraceae paleo-polyploidization history and plant inulin production.</title>
        <authorList>
            <person name="Fan W."/>
            <person name="Wang S."/>
            <person name="Wang H."/>
            <person name="Wang A."/>
            <person name="Jiang F."/>
            <person name="Liu H."/>
            <person name="Zhao H."/>
            <person name="Xu D."/>
            <person name="Zhang Y."/>
        </authorList>
    </citation>
    <scope>NUCLEOTIDE SEQUENCE [LARGE SCALE GENOMIC DNA]</scope>
    <source>
        <strain evidence="2">cv. Yunnan</strain>
        <tissue evidence="1">Leaves</tissue>
    </source>
</reference>
<sequence length="454" mass="51611">MLIQKFNMFKYVKGESLESQINRFTHLMAEISDAGIETKGEINKKLLNSLPINWNFNITTIKRTKDMYTTSLSELISILRSYEMDDQQRQIMFMSETDHLVSQGSALLSGMSSAHSLNLSAVSNQTAIAASLSPVNLVQDDMEQIHPDDLEEMDIKWHMAMAVHHAKKFIKRTGRNSFDGMEYGAKKVGFDKSNLRCYNYSKHGHFARECPEPKVEKGSSSTSSQEKEVVAPGERKALVSQQTTGYDWGDQIHELTMKVSNHALMAKIEDIKVLINTCSHNCLVKINRYKCDNEMLIKEITQLWYANAEHKRSENIFKDKIEASKNDFSKLEMDFSNKECLYRDALKRIDDLSLKLNDAVTQLANAKLIIEKIDHSRSIFYNMLDSQVIKKGNPGIGYHAIEHPFNGNFTSMPSVQHEDVEMEYGVGRKPDQPSSSSQSTPMIVRPSVKHVNVV</sequence>
<keyword evidence="2" id="KW-1185">Reference proteome</keyword>
<proteinExistence type="predicted"/>